<dbReference type="EMBL" id="JPME01000002">
    <property type="protein sequence ID" value="KEZ91835.1"/>
    <property type="molecule type" value="Genomic_DNA"/>
</dbReference>
<sequence length="270" mass="30986">MDTSIKNAELKNKNRFLGFVDVYDQARPEMPEYPIEIITKYLNRKAGIVVDLGCGSGLSTTAWKDHCEAVIGIEPSDDMFRIANKKTDKAISFKKAFAHETGLSSDCADVAICSQSFHWMNPELTLAEVNRILKAGGIFATVDYDWPPVCKWEAEAAHKQLFYKVSCLEDEHKDLKDAYIRWDKNKHLSNIERSGYFRYQREIVFANRELCDAQRLISMTLSQSGLQSIIKHKPHLIKSPLDEYVETIQRLFAGDTMEVDFCYRMRLGIK</sequence>
<dbReference type="GO" id="GO:0008757">
    <property type="term" value="F:S-adenosylmethionine-dependent methyltransferase activity"/>
    <property type="evidence" value="ECO:0007669"/>
    <property type="project" value="InterPro"/>
</dbReference>
<evidence type="ECO:0000259" key="4">
    <source>
        <dbReference type="Pfam" id="PF08241"/>
    </source>
</evidence>
<comment type="caution">
    <text evidence="5">The sequence shown here is derived from an EMBL/GenBank/DDBJ whole genome shotgun (WGS) entry which is preliminary data.</text>
</comment>
<evidence type="ECO:0000256" key="3">
    <source>
        <dbReference type="ARBA" id="ARBA00022679"/>
    </source>
</evidence>
<dbReference type="InterPro" id="IPR051052">
    <property type="entry name" value="Diverse_substrate_MTase"/>
</dbReference>
<dbReference type="CDD" id="cd02440">
    <property type="entry name" value="AdoMet_MTases"/>
    <property type="match status" value="1"/>
</dbReference>
<dbReference type="RefSeq" id="WP_051834955.1">
    <property type="nucleotide sequence ID" value="NZ_JPME01000002.1"/>
</dbReference>
<keyword evidence="2 5" id="KW-0489">Methyltransferase</keyword>
<dbReference type="Pfam" id="PF08241">
    <property type="entry name" value="Methyltransf_11"/>
    <property type="match status" value="1"/>
</dbReference>
<protein>
    <submittedName>
        <fullName evidence="5">Methyltransferase type 11</fullName>
    </submittedName>
</protein>
<feature type="domain" description="Methyltransferase type 11" evidence="4">
    <location>
        <begin position="50"/>
        <end position="140"/>
    </location>
</feature>
<dbReference type="InterPro" id="IPR029063">
    <property type="entry name" value="SAM-dependent_MTases_sf"/>
</dbReference>
<proteinExistence type="inferred from homology"/>
<evidence type="ECO:0000313" key="6">
    <source>
        <dbReference type="Proteomes" id="UP000028525"/>
    </source>
</evidence>
<reference evidence="5 6" key="1">
    <citation type="submission" date="2014-07" db="EMBL/GenBank/DDBJ databases">
        <title>Draft genome of Clostridium celerecrescens 152B isolated from sediments associated with methane hydrate from Krishna Godavari basin.</title>
        <authorList>
            <person name="Honkalas V.S."/>
            <person name="Dabir A.P."/>
            <person name="Arora P."/>
            <person name="Dhakephalkar P.K."/>
        </authorList>
    </citation>
    <scope>NUCLEOTIDE SEQUENCE [LARGE SCALE GENOMIC DNA]</scope>
    <source>
        <strain evidence="5 6">152B</strain>
    </source>
</reference>
<evidence type="ECO:0000256" key="1">
    <source>
        <dbReference type="ARBA" id="ARBA00008361"/>
    </source>
</evidence>
<evidence type="ECO:0000256" key="2">
    <source>
        <dbReference type="ARBA" id="ARBA00022603"/>
    </source>
</evidence>
<dbReference type="AlphaFoldDB" id="A0A084JSA1"/>
<dbReference type="OrthoDB" id="9797252at2"/>
<keyword evidence="3 5" id="KW-0808">Transferase</keyword>
<dbReference type="Gene3D" id="3.40.50.150">
    <property type="entry name" value="Vaccinia Virus protein VP39"/>
    <property type="match status" value="1"/>
</dbReference>
<evidence type="ECO:0000313" key="5">
    <source>
        <dbReference type="EMBL" id="KEZ91835.1"/>
    </source>
</evidence>
<dbReference type="Proteomes" id="UP000028525">
    <property type="component" value="Unassembled WGS sequence"/>
</dbReference>
<dbReference type="PANTHER" id="PTHR44942:SF4">
    <property type="entry name" value="METHYLTRANSFERASE TYPE 11 DOMAIN-CONTAINING PROTEIN"/>
    <property type="match status" value="1"/>
</dbReference>
<organism evidence="5 6">
    <name type="scientific">Lacrimispora celerecrescens</name>
    <dbReference type="NCBI Taxonomy" id="29354"/>
    <lineage>
        <taxon>Bacteria</taxon>
        <taxon>Bacillati</taxon>
        <taxon>Bacillota</taxon>
        <taxon>Clostridia</taxon>
        <taxon>Lachnospirales</taxon>
        <taxon>Lachnospiraceae</taxon>
        <taxon>Lacrimispora</taxon>
    </lineage>
</organism>
<comment type="similarity">
    <text evidence="1">Belongs to the methyltransferase superfamily.</text>
</comment>
<dbReference type="GO" id="GO:0032259">
    <property type="term" value="P:methylation"/>
    <property type="evidence" value="ECO:0007669"/>
    <property type="project" value="UniProtKB-KW"/>
</dbReference>
<accession>A0A084JSA1</accession>
<dbReference type="SUPFAM" id="SSF53335">
    <property type="entry name" value="S-adenosyl-L-methionine-dependent methyltransferases"/>
    <property type="match status" value="1"/>
</dbReference>
<keyword evidence="6" id="KW-1185">Reference proteome</keyword>
<dbReference type="STRING" id="29354.IO98_01255"/>
<dbReference type="InterPro" id="IPR013216">
    <property type="entry name" value="Methyltransf_11"/>
</dbReference>
<gene>
    <name evidence="5" type="ORF">IO98_01255</name>
</gene>
<name>A0A084JSA1_9FIRM</name>
<dbReference type="PANTHER" id="PTHR44942">
    <property type="entry name" value="METHYLTRANSF_11 DOMAIN-CONTAINING PROTEIN"/>
    <property type="match status" value="1"/>
</dbReference>